<organism evidence="3 4">
    <name type="scientific">Chitinophaga oryzae</name>
    <dbReference type="NCBI Taxonomy" id="2725414"/>
    <lineage>
        <taxon>Bacteria</taxon>
        <taxon>Pseudomonadati</taxon>
        <taxon>Bacteroidota</taxon>
        <taxon>Chitinophagia</taxon>
        <taxon>Chitinophagales</taxon>
        <taxon>Chitinophagaceae</taxon>
        <taxon>Chitinophaga</taxon>
    </lineage>
</organism>
<dbReference type="InterPro" id="IPR032508">
    <property type="entry name" value="FecR_C"/>
</dbReference>
<evidence type="ECO:0000313" key="3">
    <source>
        <dbReference type="EMBL" id="QJB42002.1"/>
    </source>
</evidence>
<gene>
    <name evidence="3" type="ORF">HF324_30800</name>
</gene>
<evidence type="ECO:0000259" key="2">
    <source>
        <dbReference type="Pfam" id="PF16344"/>
    </source>
</evidence>
<evidence type="ECO:0000313" key="4">
    <source>
        <dbReference type="Proteomes" id="UP000503144"/>
    </source>
</evidence>
<dbReference type="InterPro" id="IPR006860">
    <property type="entry name" value="FecR"/>
</dbReference>
<accession>A0ABX6LPK2</accession>
<protein>
    <submittedName>
        <fullName evidence="3">FecR domain-containing protein</fullName>
    </submittedName>
</protein>
<dbReference type="Pfam" id="PF16344">
    <property type="entry name" value="FecR_C"/>
    <property type="match status" value="1"/>
</dbReference>
<proteinExistence type="predicted"/>
<keyword evidence="4" id="KW-1185">Reference proteome</keyword>
<sequence>MMTPETLQQLLDDYATGSLTPEGRQQLLAALRDPRRAEEMAGMLQQDLETGRYDVMATEMPEVRERLQQRLSKQIHAVPAATKAPSHIFSLPWRKIAAAVVVVAGLSAAAVYLLPSGRSTQQQVVKNTVNIGPGGNKAMLTLSDGSSIHLEQAADGIIAQQGGTRVVKLANGQLAYQHQSGADTTTRWNTISTPKGGEYQVTLPDGTKAWLNAASSITFPAAFTRNERQVKISGEAYLEVTPSASQPFLVTANDVTVRVLGTSFNVNAYKDEDYTKITLVTGSVKVKAYRREWQLRPGQQAAAHSHDTIVNISANTDMDKILAWKNGLFNFNGADVRTVMRQLERWYGIRVVYDGPVSDIIFKGEMYKNVNLSDVLEMLQAMGIKFRLQDSILTVKG</sequence>
<dbReference type="EMBL" id="CP051204">
    <property type="protein sequence ID" value="QJB42002.1"/>
    <property type="molecule type" value="Genomic_DNA"/>
</dbReference>
<dbReference type="PANTHER" id="PTHR30273:SF2">
    <property type="entry name" value="PROTEIN FECR"/>
    <property type="match status" value="1"/>
</dbReference>
<feature type="domain" description="FecR protein" evidence="1">
    <location>
        <begin position="190"/>
        <end position="285"/>
    </location>
</feature>
<dbReference type="InterPro" id="IPR012373">
    <property type="entry name" value="Ferrdict_sens_TM"/>
</dbReference>
<dbReference type="Gene3D" id="3.55.50.30">
    <property type="match status" value="1"/>
</dbReference>
<feature type="domain" description="Protein FecR C-terminal" evidence="2">
    <location>
        <begin position="329"/>
        <end position="393"/>
    </location>
</feature>
<name>A0ABX6LPK2_9BACT</name>
<dbReference type="PANTHER" id="PTHR30273">
    <property type="entry name" value="PERIPLASMIC SIGNAL SENSOR AND SIGMA FACTOR ACTIVATOR FECR-RELATED"/>
    <property type="match status" value="1"/>
</dbReference>
<dbReference type="Pfam" id="PF04773">
    <property type="entry name" value="FecR"/>
    <property type="match status" value="1"/>
</dbReference>
<dbReference type="RefSeq" id="WP_168862142.1">
    <property type="nucleotide sequence ID" value="NZ_CP051204.2"/>
</dbReference>
<dbReference type="Proteomes" id="UP000503144">
    <property type="component" value="Chromosome"/>
</dbReference>
<dbReference type="Gene3D" id="2.60.120.1440">
    <property type="match status" value="1"/>
</dbReference>
<reference evidence="3" key="1">
    <citation type="submission" date="2020-09" db="EMBL/GenBank/DDBJ databases">
        <authorList>
            <person name="Kittiwongwattana C."/>
        </authorList>
    </citation>
    <scope>NUCLEOTIDE SEQUENCE</scope>
    <source>
        <strain evidence="3">1303</strain>
    </source>
</reference>
<evidence type="ECO:0000259" key="1">
    <source>
        <dbReference type="Pfam" id="PF04773"/>
    </source>
</evidence>